<dbReference type="GO" id="GO:0022857">
    <property type="term" value="F:transmembrane transporter activity"/>
    <property type="evidence" value="ECO:0007669"/>
    <property type="project" value="InterPro"/>
</dbReference>
<dbReference type="Gene3D" id="1.20.1250.20">
    <property type="entry name" value="MFS general substrate transporter like domains"/>
    <property type="match status" value="1"/>
</dbReference>
<proteinExistence type="inferred from homology"/>
<evidence type="ECO:0000256" key="2">
    <source>
        <dbReference type="ARBA" id="ARBA00005982"/>
    </source>
</evidence>
<name>A0AAW0KYU4_QUESU</name>
<evidence type="ECO:0000256" key="1">
    <source>
        <dbReference type="ARBA" id="ARBA00004141"/>
    </source>
</evidence>
<evidence type="ECO:0000256" key="5">
    <source>
        <dbReference type="ARBA" id="ARBA00023136"/>
    </source>
</evidence>
<dbReference type="GO" id="GO:0016020">
    <property type="term" value="C:membrane"/>
    <property type="evidence" value="ECO:0007669"/>
    <property type="project" value="UniProtKB-SubCell"/>
</dbReference>
<keyword evidence="5" id="KW-0472">Membrane</keyword>
<dbReference type="InterPro" id="IPR000109">
    <property type="entry name" value="POT_fam"/>
</dbReference>
<dbReference type="Pfam" id="PF00854">
    <property type="entry name" value="PTR2"/>
    <property type="match status" value="1"/>
</dbReference>
<evidence type="ECO:0000256" key="4">
    <source>
        <dbReference type="ARBA" id="ARBA00022989"/>
    </source>
</evidence>
<reference evidence="6 7" key="1">
    <citation type="journal article" date="2018" name="Sci. Data">
        <title>The draft genome sequence of cork oak.</title>
        <authorList>
            <person name="Ramos A.M."/>
            <person name="Usie A."/>
            <person name="Barbosa P."/>
            <person name="Barros P.M."/>
            <person name="Capote T."/>
            <person name="Chaves I."/>
            <person name="Simoes F."/>
            <person name="Abreu I."/>
            <person name="Carrasquinho I."/>
            <person name="Faro C."/>
            <person name="Guimaraes J.B."/>
            <person name="Mendonca D."/>
            <person name="Nobrega F."/>
            <person name="Rodrigues L."/>
            <person name="Saibo N.J.M."/>
            <person name="Varela M.C."/>
            <person name="Egas C."/>
            <person name="Matos J."/>
            <person name="Miguel C.M."/>
            <person name="Oliveira M.M."/>
            <person name="Ricardo C.P."/>
            <person name="Goncalves S."/>
        </authorList>
    </citation>
    <scope>NUCLEOTIDE SEQUENCE [LARGE SCALE GENOMIC DNA]</scope>
    <source>
        <strain evidence="7">cv. HL8</strain>
    </source>
</reference>
<evidence type="ECO:0000256" key="3">
    <source>
        <dbReference type="ARBA" id="ARBA00022692"/>
    </source>
</evidence>
<accession>A0AAW0KYU4</accession>
<gene>
    <name evidence="6" type="primary">NPF6.2_9</name>
    <name evidence="6" type="ORF">CFP56_012426</name>
</gene>
<comment type="caution">
    <text evidence="6">The sequence shown here is derived from an EMBL/GenBank/DDBJ whole genome shotgun (WGS) entry which is preliminary data.</text>
</comment>
<comment type="subcellular location">
    <subcellularLocation>
        <location evidence="1">Membrane</location>
        <topology evidence="1">Multi-pass membrane protein</topology>
    </subcellularLocation>
</comment>
<comment type="similarity">
    <text evidence="2">Belongs to the major facilitator superfamily. Proton-dependent oligopeptide transporter (POT/PTR) (TC 2.A.17) family.</text>
</comment>
<keyword evidence="4" id="KW-1133">Transmembrane helix</keyword>
<dbReference type="AlphaFoldDB" id="A0AAW0KYU4"/>
<evidence type="ECO:0000313" key="6">
    <source>
        <dbReference type="EMBL" id="KAK7843491.1"/>
    </source>
</evidence>
<feature type="non-terminal residue" evidence="6">
    <location>
        <position position="1"/>
    </location>
</feature>
<evidence type="ECO:0000313" key="7">
    <source>
        <dbReference type="Proteomes" id="UP000237347"/>
    </source>
</evidence>
<protein>
    <submittedName>
        <fullName evidence="6">Protein nrt1/ ptr family 6.2</fullName>
    </submittedName>
</protein>
<dbReference type="PANTHER" id="PTHR11654">
    <property type="entry name" value="OLIGOPEPTIDE TRANSPORTER-RELATED"/>
    <property type="match status" value="1"/>
</dbReference>
<dbReference type="Proteomes" id="UP000237347">
    <property type="component" value="Unassembled WGS sequence"/>
</dbReference>
<keyword evidence="3" id="KW-0812">Transmembrane</keyword>
<dbReference type="EMBL" id="PKMF04000202">
    <property type="protein sequence ID" value="KAK7843491.1"/>
    <property type="molecule type" value="Genomic_DNA"/>
</dbReference>
<sequence>CLDKAAIITSKDSGIPNPWKLCTVTKVEKVKTLVKLLPIWATTIIFWTIHAQLAGFSVQQAATMDRSIGKFQIPPASLYAFFVV</sequence>
<keyword evidence="7" id="KW-1185">Reference proteome</keyword>
<dbReference type="InterPro" id="IPR036259">
    <property type="entry name" value="MFS_trans_sf"/>
</dbReference>
<organism evidence="6 7">
    <name type="scientific">Quercus suber</name>
    <name type="common">Cork oak</name>
    <dbReference type="NCBI Taxonomy" id="58331"/>
    <lineage>
        <taxon>Eukaryota</taxon>
        <taxon>Viridiplantae</taxon>
        <taxon>Streptophyta</taxon>
        <taxon>Embryophyta</taxon>
        <taxon>Tracheophyta</taxon>
        <taxon>Spermatophyta</taxon>
        <taxon>Magnoliopsida</taxon>
        <taxon>eudicotyledons</taxon>
        <taxon>Gunneridae</taxon>
        <taxon>Pentapetalae</taxon>
        <taxon>rosids</taxon>
        <taxon>fabids</taxon>
        <taxon>Fagales</taxon>
        <taxon>Fagaceae</taxon>
        <taxon>Quercus</taxon>
    </lineage>
</organism>